<name>A0A1F8AT27_9BACT</name>
<dbReference type="InterPro" id="IPR011249">
    <property type="entry name" value="Metalloenz_LuxS/M16"/>
</dbReference>
<dbReference type="InterPro" id="IPR007863">
    <property type="entry name" value="Peptidase_M16_C"/>
</dbReference>
<dbReference type="GO" id="GO:0046872">
    <property type="term" value="F:metal ion binding"/>
    <property type="evidence" value="ECO:0007669"/>
    <property type="project" value="InterPro"/>
</dbReference>
<evidence type="ECO:0000313" key="5">
    <source>
        <dbReference type="EMBL" id="OGM54831.1"/>
    </source>
</evidence>
<feature type="domain" description="Peptidase M16 N-terminal" evidence="3">
    <location>
        <begin position="19"/>
        <end position="161"/>
    </location>
</feature>
<evidence type="ECO:0008006" key="7">
    <source>
        <dbReference type="Google" id="ProtNLM"/>
    </source>
</evidence>
<evidence type="ECO:0000313" key="6">
    <source>
        <dbReference type="Proteomes" id="UP000178603"/>
    </source>
</evidence>
<gene>
    <name evidence="5" type="ORF">A3E44_01580</name>
</gene>
<dbReference type="Proteomes" id="UP000178603">
    <property type="component" value="Unassembled WGS sequence"/>
</dbReference>
<dbReference type="InterPro" id="IPR011765">
    <property type="entry name" value="Pept_M16_N"/>
</dbReference>
<evidence type="ECO:0000259" key="4">
    <source>
        <dbReference type="Pfam" id="PF05193"/>
    </source>
</evidence>
<sequence length="424" mass="47140">MRYEVSKLANGLRMLCVPTSSVESATLTIWVKTGSRNETRKLSGISHFLEHMAFKGSARRPSAKLVAETVDGIGGEFNASTSKEWMNFYIKCRAGKLEVAFDVIADMLLSPLLLAEEIEREKGVICEEIAMYEDTPMLKIGDLFEEVMFEDHALGWDIAGTKETVRGLKRSDLVRYISNRYFTQNMLLTVSGGIEPDSINKLARQFFLDLPPSGVALSPKPYLSKQTKPRVLLKTKKSDQAHFIFGFPVGGRGAPDRFVSAVLSAVLGKGMSSRLFTEIRERRGLAYSVTTILERYRETGYAAAYAGVDLTKIDEAIKVTADQFYGLASGKYKIESAELTKAKEYLKGHLALSLEDTKDVNYFFGEDALFNLPIETPESMFIKIDKVTADEVVSLAKKIFVPNLANVAVIGPFKSEDRFAKLLV</sequence>
<dbReference type="GO" id="GO:0006508">
    <property type="term" value="P:proteolysis"/>
    <property type="evidence" value="ECO:0007669"/>
    <property type="project" value="InterPro"/>
</dbReference>
<comment type="similarity">
    <text evidence="1 2">Belongs to the peptidase M16 family.</text>
</comment>
<dbReference type="SUPFAM" id="SSF63411">
    <property type="entry name" value="LuxS/MPP-like metallohydrolase"/>
    <property type="match status" value="2"/>
</dbReference>
<dbReference type="Gene3D" id="3.30.830.10">
    <property type="entry name" value="Metalloenzyme, LuxS/M16 peptidase-like"/>
    <property type="match status" value="2"/>
</dbReference>
<evidence type="ECO:0000256" key="2">
    <source>
        <dbReference type="RuleBase" id="RU004447"/>
    </source>
</evidence>
<feature type="domain" description="Peptidase M16 C-terminal" evidence="4">
    <location>
        <begin position="169"/>
        <end position="345"/>
    </location>
</feature>
<evidence type="ECO:0000259" key="3">
    <source>
        <dbReference type="Pfam" id="PF00675"/>
    </source>
</evidence>
<dbReference type="PANTHER" id="PTHR11851">
    <property type="entry name" value="METALLOPROTEASE"/>
    <property type="match status" value="1"/>
</dbReference>
<comment type="caution">
    <text evidence="5">The sequence shown here is derived from an EMBL/GenBank/DDBJ whole genome shotgun (WGS) entry which is preliminary data.</text>
</comment>
<reference evidence="5 6" key="1">
    <citation type="journal article" date="2016" name="Nat. Commun.">
        <title>Thousands of microbial genomes shed light on interconnected biogeochemical processes in an aquifer system.</title>
        <authorList>
            <person name="Anantharaman K."/>
            <person name="Brown C.T."/>
            <person name="Hug L.A."/>
            <person name="Sharon I."/>
            <person name="Castelle C.J."/>
            <person name="Probst A.J."/>
            <person name="Thomas B.C."/>
            <person name="Singh A."/>
            <person name="Wilkins M.J."/>
            <person name="Karaoz U."/>
            <person name="Brodie E.L."/>
            <person name="Williams K.H."/>
            <person name="Hubbard S.S."/>
            <person name="Banfield J.F."/>
        </authorList>
    </citation>
    <scope>NUCLEOTIDE SEQUENCE [LARGE SCALE GENOMIC DNA]</scope>
</reference>
<dbReference type="PANTHER" id="PTHR11851:SF49">
    <property type="entry name" value="MITOCHONDRIAL-PROCESSING PEPTIDASE SUBUNIT ALPHA"/>
    <property type="match status" value="1"/>
</dbReference>
<organism evidence="5 6">
    <name type="scientific">Candidatus Woesebacteria bacterium RIFCSPHIGHO2_12_FULL_41_24</name>
    <dbReference type="NCBI Taxonomy" id="1802510"/>
    <lineage>
        <taxon>Bacteria</taxon>
        <taxon>Candidatus Woeseibacteriota</taxon>
    </lineage>
</organism>
<dbReference type="Pfam" id="PF05193">
    <property type="entry name" value="Peptidase_M16_C"/>
    <property type="match status" value="1"/>
</dbReference>
<evidence type="ECO:0000256" key="1">
    <source>
        <dbReference type="ARBA" id="ARBA00007261"/>
    </source>
</evidence>
<dbReference type="Pfam" id="PF00675">
    <property type="entry name" value="Peptidase_M16"/>
    <property type="match status" value="1"/>
</dbReference>
<accession>A0A1F8AT27</accession>
<proteinExistence type="inferred from homology"/>
<dbReference type="EMBL" id="MGGW01000009">
    <property type="protein sequence ID" value="OGM54831.1"/>
    <property type="molecule type" value="Genomic_DNA"/>
</dbReference>
<dbReference type="InterPro" id="IPR050361">
    <property type="entry name" value="MPP/UQCRC_Complex"/>
</dbReference>
<protein>
    <recommendedName>
        <fullName evidence="7">Peptidase M16</fullName>
    </recommendedName>
</protein>
<dbReference type="AlphaFoldDB" id="A0A1F8AT27"/>
<dbReference type="InterPro" id="IPR001431">
    <property type="entry name" value="Pept_M16_Zn_BS"/>
</dbReference>
<dbReference type="GO" id="GO:0004222">
    <property type="term" value="F:metalloendopeptidase activity"/>
    <property type="evidence" value="ECO:0007669"/>
    <property type="project" value="InterPro"/>
</dbReference>
<dbReference type="PROSITE" id="PS00143">
    <property type="entry name" value="INSULINASE"/>
    <property type="match status" value="1"/>
</dbReference>